<gene>
    <name evidence="1" type="ORF">GCM10010361_78620</name>
</gene>
<name>A0ABN1BPC1_9ACTN</name>
<sequence length="140" mass="15218">MSNATGAPEYAAISQRAINGAHRPSFFPAVPKSALARVPHSLRTRKTPVVRIDEAPAGWRGTVSGRLTAQERQTGGYRLLVLTTSEGRDFWAILSPAQSAAHLWLPGSKVTFLGRKRLPDPARPHNPTTFDVLDVVAVTR</sequence>
<reference evidence="1 2" key="1">
    <citation type="journal article" date="2019" name="Int. J. Syst. Evol. Microbiol.">
        <title>The Global Catalogue of Microorganisms (GCM) 10K type strain sequencing project: providing services to taxonomists for standard genome sequencing and annotation.</title>
        <authorList>
            <consortium name="The Broad Institute Genomics Platform"/>
            <consortium name="The Broad Institute Genome Sequencing Center for Infectious Disease"/>
            <person name="Wu L."/>
            <person name="Ma J."/>
        </authorList>
    </citation>
    <scope>NUCLEOTIDE SEQUENCE [LARGE SCALE GENOMIC DNA]</scope>
    <source>
        <strain evidence="1 2">JCM 4805</strain>
    </source>
</reference>
<comment type="caution">
    <text evidence="1">The sequence shown here is derived from an EMBL/GenBank/DDBJ whole genome shotgun (WGS) entry which is preliminary data.</text>
</comment>
<accession>A0ABN1BPC1</accession>
<evidence type="ECO:0000313" key="1">
    <source>
        <dbReference type="EMBL" id="GAA0501331.1"/>
    </source>
</evidence>
<dbReference type="EMBL" id="BAAABY010000070">
    <property type="protein sequence ID" value="GAA0501331.1"/>
    <property type="molecule type" value="Genomic_DNA"/>
</dbReference>
<dbReference type="Proteomes" id="UP001500909">
    <property type="component" value="Unassembled WGS sequence"/>
</dbReference>
<protein>
    <submittedName>
        <fullName evidence="1">Uncharacterized protein</fullName>
    </submittedName>
</protein>
<keyword evidence="2" id="KW-1185">Reference proteome</keyword>
<dbReference type="RefSeq" id="WP_346100526.1">
    <property type="nucleotide sequence ID" value="NZ_BAAABY010000070.1"/>
</dbReference>
<proteinExistence type="predicted"/>
<evidence type="ECO:0000313" key="2">
    <source>
        <dbReference type="Proteomes" id="UP001500909"/>
    </source>
</evidence>
<organism evidence="1 2">
    <name type="scientific">Streptomyces olivaceiscleroticus</name>
    <dbReference type="NCBI Taxonomy" id="68245"/>
    <lineage>
        <taxon>Bacteria</taxon>
        <taxon>Bacillati</taxon>
        <taxon>Actinomycetota</taxon>
        <taxon>Actinomycetes</taxon>
        <taxon>Kitasatosporales</taxon>
        <taxon>Streptomycetaceae</taxon>
        <taxon>Streptomyces</taxon>
    </lineage>
</organism>